<protein>
    <submittedName>
        <fullName evidence="1">DUF4359 domain-containing protein</fullName>
    </submittedName>
</protein>
<sequence>MKWRYILLLALMGGLLYLANTNPEKGEYTKWASEQLIQGSDLHKALSKTEQEDAGSLFGELASLGKRLTEKYVQPQVGLLIEEYTTKKDYIFFSTYTTSFTIGGKTYTYVTVGAADRFVPIQVPEQTKEEGA</sequence>
<dbReference type="Pfam" id="PF14271">
    <property type="entry name" value="DUF4359"/>
    <property type="match status" value="1"/>
</dbReference>
<name>A0ABV5W991_9BACI</name>
<evidence type="ECO:0000313" key="2">
    <source>
        <dbReference type="Proteomes" id="UP001589609"/>
    </source>
</evidence>
<dbReference type="Proteomes" id="UP001589609">
    <property type="component" value="Unassembled WGS sequence"/>
</dbReference>
<comment type="caution">
    <text evidence="1">The sequence shown here is derived from an EMBL/GenBank/DDBJ whole genome shotgun (WGS) entry which is preliminary data.</text>
</comment>
<dbReference type="EMBL" id="JBHMAF010000005">
    <property type="protein sequence ID" value="MFB9757154.1"/>
    <property type="molecule type" value="Genomic_DNA"/>
</dbReference>
<accession>A0ABV5W991</accession>
<reference evidence="1 2" key="1">
    <citation type="submission" date="2024-09" db="EMBL/GenBank/DDBJ databases">
        <authorList>
            <person name="Sun Q."/>
            <person name="Mori K."/>
        </authorList>
    </citation>
    <scope>NUCLEOTIDE SEQUENCE [LARGE SCALE GENOMIC DNA]</scope>
    <source>
        <strain evidence="1 2">JCM 11201</strain>
    </source>
</reference>
<dbReference type="RefSeq" id="WP_379947459.1">
    <property type="nucleotide sequence ID" value="NZ_JBHMAF010000005.1"/>
</dbReference>
<proteinExistence type="predicted"/>
<dbReference type="InterPro" id="IPR025578">
    <property type="entry name" value="DUF4359"/>
</dbReference>
<gene>
    <name evidence="1" type="ORF">ACFFMS_01100</name>
</gene>
<organism evidence="1 2">
    <name type="scientific">Ectobacillus funiculus</name>
    <dbReference type="NCBI Taxonomy" id="137993"/>
    <lineage>
        <taxon>Bacteria</taxon>
        <taxon>Bacillati</taxon>
        <taxon>Bacillota</taxon>
        <taxon>Bacilli</taxon>
        <taxon>Bacillales</taxon>
        <taxon>Bacillaceae</taxon>
        <taxon>Ectobacillus</taxon>
    </lineage>
</organism>
<evidence type="ECO:0000313" key="1">
    <source>
        <dbReference type="EMBL" id="MFB9757154.1"/>
    </source>
</evidence>
<keyword evidence="2" id="KW-1185">Reference proteome</keyword>